<protein>
    <submittedName>
        <fullName evidence="2">Uncharacterized protein</fullName>
    </submittedName>
</protein>
<dbReference type="EMBL" id="LN483166">
    <property type="protein sequence ID" value="CED84425.1"/>
    <property type="molecule type" value="Genomic_DNA"/>
</dbReference>
<feature type="compositionally biased region" description="Polar residues" evidence="1">
    <location>
        <begin position="25"/>
        <end position="41"/>
    </location>
</feature>
<name>A0A0F7SV69_PHARH</name>
<feature type="compositionally biased region" description="Low complexity" evidence="1">
    <location>
        <begin position="421"/>
        <end position="449"/>
    </location>
</feature>
<feature type="region of interest" description="Disordered" evidence="1">
    <location>
        <begin position="25"/>
        <end position="64"/>
    </location>
</feature>
<feature type="region of interest" description="Disordered" evidence="1">
    <location>
        <begin position="231"/>
        <end position="280"/>
    </location>
</feature>
<dbReference type="AlphaFoldDB" id="A0A0F7SV69"/>
<feature type="compositionally biased region" description="Acidic residues" evidence="1">
    <location>
        <begin position="251"/>
        <end position="263"/>
    </location>
</feature>
<evidence type="ECO:0000313" key="2">
    <source>
        <dbReference type="EMBL" id="CED84425.1"/>
    </source>
</evidence>
<feature type="region of interest" description="Disordered" evidence="1">
    <location>
        <begin position="377"/>
        <end position="470"/>
    </location>
</feature>
<proteinExistence type="predicted"/>
<evidence type="ECO:0000256" key="1">
    <source>
        <dbReference type="SAM" id="MobiDB-lite"/>
    </source>
</evidence>
<accession>A0A0F7SV69</accession>
<organism evidence="2">
    <name type="scientific">Phaffia rhodozyma</name>
    <name type="common">Yeast</name>
    <name type="synonym">Xanthophyllomyces dendrorhous</name>
    <dbReference type="NCBI Taxonomy" id="264483"/>
    <lineage>
        <taxon>Eukaryota</taxon>
        <taxon>Fungi</taxon>
        <taxon>Dikarya</taxon>
        <taxon>Basidiomycota</taxon>
        <taxon>Agaricomycotina</taxon>
        <taxon>Tremellomycetes</taxon>
        <taxon>Cystofilobasidiales</taxon>
        <taxon>Mrakiaceae</taxon>
        <taxon>Phaffia</taxon>
    </lineage>
</organism>
<reference evidence="2" key="1">
    <citation type="submission" date="2014-08" db="EMBL/GenBank/DDBJ databases">
        <authorList>
            <person name="Sharma Rahul"/>
            <person name="Thines Marco"/>
        </authorList>
    </citation>
    <scope>NUCLEOTIDE SEQUENCE</scope>
</reference>
<sequence>MRVLFGRGSVFLAPITRRAFRSSLPASISDQQPQQHLSNPAHSPIPRPSRLERKQAKPKPFHPYSARIGSYEEDVLKIEPGQPEEVREIMKKLWLDPFARLVAGPTSLCCATGTHFPTSMIIDLRVALDNPSDKYLTPSVESHPPIERRTKQDISPEGSTKPRERLWLVPDKILHPDYTASNPIVEDVDLKEPVPPGMVCSELTASRYLSGIRHSKRTLLVDLPHSLPPLPIIPRSPDSTETLSLSQEVNEPTEEATPDETSPDDALINDPSSNTANTTSFSASPIQVSADLLDQITHQLALRIQQELEILCAHVQACPSLAGRRVLRPVDDHERDSMRDGDWLDPAFIPNANEQGVFGERVIAVLDLGIRKGEEEPGGFLRSVIPPRPTVDRTPHKWDKRPRQKKSPVVSTLTGRTGKNVVPPRSPRVLSPLIKSLQPPLPTQSLSSSGGETDDYRTNPGRPLEKSTLSPKDVPVYPLDLLFPDPQDQAHLSSRLEHLVHLSTVGKLPCSASAGMKPPRPLVPSVEPKTYALLLHPSLLGPYGVDTFPLFRALWRLRLWRDDCAGWDDDSREKLWESLAGSLESAEERKARKEKEEAEAFKIKMNKQFGLNL</sequence>
<feature type="compositionally biased region" description="Polar residues" evidence="1">
    <location>
        <begin position="240"/>
        <end position="250"/>
    </location>
</feature>
<feature type="region of interest" description="Disordered" evidence="1">
    <location>
        <begin position="136"/>
        <end position="161"/>
    </location>
</feature>
<feature type="compositionally biased region" description="Basic and acidic residues" evidence="1">
    <location>
        <begin position="144"/>
        <end position="161"/>
    </location>
</feature>